<comment type="caution">
    <text evidence="2">The sequence shown here is derived from an EMBL/GenBank/DDBJ whole genome shotgun (WGS) entry which is preliminary data.</text>
</comment>
<gene>
    <name evidence="2" type="ORF">POCTA_138.1.T1030132</name>
</gene>
<proteinExistence type="predicted"/>
<dbReference type="InterPro" id="IPR002895">
    <property type="entry name" value="Paramecium_SA"/>
</dbReference>
<evidence type="ECO:0000313" key="3">
    <source>
        <dbReference type="Proteomes" id="UP000683925"/>
    </source>
</evidence>
<feature type="chain" id="PRO_5035819400" evidence="1">
    <location>
        <begin position="21"/>
        <end position="2541"/>
    </location>
</feature>
<evidence type="ECO:0000256" key="1">
    <source>
        <dbReference type="SAM" id="SignalP"/>
    </source>
</evidence>
<evidence type="ECO:0000313" key="2">
    <source>
        <dbReference type="EMBL" id="CAD8192943.1"/>
    </source>
</evidence>
<dbReference type="Pfam" id="PF01508">
    <property type="entry name" value="Paramecium_SA"/>
    <property type="match status" value="12"/>
</dbReference>
<dbReference type="Proteomes" id="UP000683925">
    <property type="component" value="Unassembled WGS sequence"/>
</dbReference>
<feature type="signal peptide" evidence="1">
    <location>
        <begin position="1"/>
        <end position="20"/>
    </location>
</feature>
<dbReference type="OMA" id="SVCYGTD"/>
<reference evidence="2" key="1">
    <citation type="submission" date="2021-01" db="EMBL/GenBank/DDBJ databases">
        <authorList>
            <consortium name="Genoscope - CEA"/>
            <person name="William W."/>
        </authorList>
    </citation>
    <scope>NUCLEOTIDE SEQUENCE</scope>
</reference>
<dbReference type="OrthoDB" id="301968at2759"/>
<sequence length="2541" mass="267208">MKNLIFICLIAMVLTQQVQQKNQCNDCGQLKSQSDCEQEVTVTGACEWVAASGTTAAKCQKKTTVDPTTSFKPYCELVDKPETNCAKTLGCAYIDSKCTHFAGCPAYVKTTTTDCQAISFLCVSDGNACIEAKVCKDYSQTQCETTPSISGILKCKWDTTVGVCRDYSCSEADVSLNTDEKCSAWLAGCVTKGQGCVNSPRPSCTTYTGDDAACQSYLGSDGNCELAAGTTNCKAKECANAPQSLASDDDCKAYQKGCITTGKGCVQATTKPLCSSYSGDNTTCVGYIGSDGVCEGDAGGSKCRSRKCENGAFNTDDLCKQYQSTCKTNGKTCVSSLSACNTYKGTATTCAVYVGTDGYCKGTSTTADAACAPKVCDDAPDTTTTDEACAKFQVGCVTTGKGCISKTNLKSCTTYDGDSTSCQSRVGSEGKCTWKSGTKCVARDCASAPSSVNTNTLCANYFTKCVTTGSGCVSQTTCDLTVKQQSCEGTDNCSWQPICTSNAQCSDFKKKSICLANQARVQTFVKNDDKGNPIYVYVSTKCGWLNNSCKVLACSDLTGAYYNNDANCQAELPTCISNRVDGCITKYECSKLFGTQATCQSYPGYCTNTSSATETTACIQKKCSDNTDATDNATCASFLPGCISNGKGCVDYTSTCSSMKGTQETCNKLYAFKSGSSFETLVTNQCYNTSTATENDFCQVKTCKLATNQNEGTCGQFLDGCVYNGNGGCVDPKADDTTCASYTGVQTFCSTAIVKDNSAGYCYGTSTSGACTVRQCTDNTLATKDEDCETFLSGCIAKSEGGCVKRDSRTCAQQTGTVTSCSNYTGGIQVDSKWNKIACVKYDACQLRACTEKTTPSTAQDCYDYKSTCRFVKAGSACIEATACNSYTIPDTATTEQQKFDYCTGTKNASGILCGYTKGASKCSDRTCDQFLSTYTTLACNTYLQKNVSTAGDDVCSTAGTYCYLQDKTDCAYTFPSGISDSDKLGYCQKLKDKTGVFCSFKSGDSACSAQDTCEKVVSQTSTAACNDVQTYGKGTCQRPSPSTKCLSTVTQCSSFTLETGLTDANKKTVCESLRPVDATTNFGTGTAVYSWCTWVSGGSCVAMTCSAISSPANQSDCDKKKTGCYYYASKCYDSMASCPTTWPTGVDTDLKKVNYCKAMYETSKGFCEIKKDGSGCQTGANTNCVINLTDAWTGANFNGATTSTENVCPTLSSNDKTKLCKKDTDSVCKTGGTCEDIPSPGSQGDCDLHLKGCVFAATKCRTPNIATIANAGDCAKTTIVPFADATSISPSEKTAYCQIFSSNGSSKFCTYDQYNETTQTACADAAGCDTYTVPAGDEARKTYCLSKITATGKKCGFTAGKDKCRDFDCQDISSPASQIDCDLNSNGLKCFYFRGTCVNDDATCDVVPAVGSALSDKQSYCKGIDLGNKCTYSVGAYCTEVDVCDKFSVKDATDKSAICGTLLDKAGKQCTYIWGDFCVKLNTCDQYNGGSTAEYGPEGGKEEAQCKAVKSTTGYPCIVDSTSPKLCKAQTCADNNASATECSSNAADCLYYQSKCISKTSCGSYSAVGDDATAKQTWCEGVQNSTGDYCAWDSANSKCKDRACGDKQFYTDFDCQSYLKGCKTDGTKCVAINTACTSFNGSGDYCNGLLDPTGKDRCRPLATATTTSTACVNKTCYDNVTATTDSDCDTYLSGCVTRGTGCIPNTAACSSYRGTKTQCETFKQYTGLDTDKNPTYVYCSGDASNTATSVCKPRTCADNTIATTDADCASYMKGCITKGTGCVDATSQCTVFKGLQATCAKFMGNSGKDYCWNSATALETASCAKKKCTDISGKNNDECQSGMPVLKKGDDPFCVYDGTGCIEYGKLCSQFNGTEETCPTFLAKDGPCKATTVGTIKGACAKRVCTEAPNTINTDADCQKYHSSCYTTGYGCSTAKSCSNLTTQASCKLREECTWANLCASSSTTCSTFNGQGYSQCTNSKVNGKFCAWQESSSTCRAQVCEDQPATYTSHAQCQGFADNCTTTGAGCITISTCSTYKTQSICVAASTSKDGIQRCGWDAINNKCRARACSDKNGLTDDECNTFLAGCKTNGTGCVAGTSCTEFTNKLFCLISKAGPCLWVNSQCYDYDRCEDAVKKSHSECQAFSPLCTTNGETCIPITSCANTANKASCVVGTDGACGWLPTGKCQKFGQCTDAVAATNDECISYGPSCITDGTACIAKTTCASYKTQTACNNNGTDGICYWNATANTCKLKECSDELKGTNDQCKLISVTGGSCTTDGTKCIPLSTCSSYLEAGCFTGTDGECTFALPVGATTGTKACRQKQCEDITGGTSNANCTGIISGKSCVSNGTSCIAKAACSTYKNITSCNGGGLESNKATVCAFTPTGTDKVNGTCKTFTTCADAAKDKLACTTNQSCKWTENSTGTSCASHTCDTFATGTDCRPIPSFDGTSSTVCVLQSGKCAAADPGTMTDAKICYTKSAYTYSWNSATNKCESCISGSVTPNNSNGTNNGTDNGTTTTDSAFILSAISLGLLGLMA</sequence>
<keyword evidence="3" id="KW-1185">Reference proteome</keyword>
<protein>
    <submittedName>
        <fullName evidence="2">Uncharacterized protein</fullName>
    </submittedName>
</protein>
<organism evidence="2 3">
    <name type="scientific">Paramecium octaurelia</name>
    <dbReference type="NCBI Taxonomy" id="43137"/>
    <lineage>
        <taxon>Eukaryota</taxon>
        <taxon>Sar</taxon>
        <taxon>Alveolata</taxon>
        <taxon>Ciliophora</taxon>
        <taxon>Intramacronucleata</taxon>
        <taxon>Oligohymenophorea</taxon>
        <taxon>Peniculida</taxon>
        <taxon>Parameciidae</taxon>
        <taxon>Paramecium</taxon>
    </lineage>
</organism>
<keyword evidence="1" id="KW-0732">Signal</keyword>
<dbReference type="EMBL" id="CAJJDP010000103">
    <property type="protein sequence ID" value="CAD8192943.1"/>
    <property type="molecule type" value="Genomic_DNA"/>
</dbReference>
<name>A0A8S1WT76_PAROT</name>
<dbReference type="SMART" id="SM00639">
    <property type="entry name" value="PSA"/>
    <property type="match status" value="26"/>
</dbReference>
<accession>A0A8S1WT76</accession>